<dbReference type="Proteomes" id="UP001498398">
    <property type="component" value="Unassembled WGS sequence"/>
</dbReference>
<proteinExistence type="predicted"/>
<sequence>MFSKLAVISALSTAVWAQSSAASASSVIPSGISSGCSSYMETLNSNSDLLSCTQNLVQATANYGPGGNTTSSTSSTALSNSLSSICSSSTACDEAKIRTALSSFYSSCSSELTSNKNQDVQRAYDVLYTLIPMREAVCSKDDSGKWCATQVHSSSAGVSVSASVALANNAVDTGNQLNADDIQANLWVSSQSKRADAIYPNVTTFASNNLPFLGIQAGGSYAELCTTCTRNVLTAYIDFESSTPYAPGLSNSLLLGGQTQLYNTVQSTCGSSFLSGAVQAAGSLSDGSSDNNGSFKTLRFDFQSMIATILGVATMSAFAFF</sequence>
<comment type="caution">
    <text evidence="2">The sequence shown here is derived from an EMBL/GenBank/DDBJ whole genome shotgun (WGS) entry which is preliminary data.</text>
</comment>
<keyword evidence="3" id="KW-1185">Reference proteome</keyword>
<gene>
    <name evidence="2" type="ORF">VKT23_014255</name>
</gene>
<feature type="chain" id="PRO_5046812656" evidence="1">
    <location>
        <begin position="18"/>
        <end position="321"/>
    </location>
</feature>
<accession>A0ABR1J0V4</accession>
<dbReference type="EMBL" id="JBANRG010000042">
    <property type="protein sequence ID" value="KAK7447044.1"/>
    <property type="molecule type" value="Genomic_DNA"/>
</dbReference>
<evidence type="ECO:0000256" key="1">
    <source>
        <dbReference type="SAM" id="SignalP"/>
    </source>
</evidence>
<keyword evidence="1" id="KW-0732">Signal</keyword>
<evidence type="ECO:0000313" key="2">
    <source>
        <dbReference type="EMBL" id="KAK7447044.1"/>
    </source>
</evidence>
<evidence type="ECO:0000313" key="3">
    <source>
        <dbReference type="Proteomes" id="UP001498398"/>
    </source>
</evidence>
<reference evidence="2 3" key="1">
    <citation type="submission" date="2024-01" db="EMBL/GenBank/DDBJ databases">
        <title>A draft genome for the cacao thread blight pathogen Marasmiellus scandens.</title>
        <authorList>
            <person name="Baruah I.K."/>
            <person name="Leung J."/>
            <person name="Bukari Y."/>
            <person name="Amoako-Attah I."/>
            <person name="Meinhardt L.W."/>
            <person name="Bailey B.A."/>
            <person name="Cohen S.P."/>
        </authorList>
    </citation>
    <scope>NUCLEOTIDE SEQUENCE [LARGE SCALE GENOMIC DNA]</scope>
    <source>
        <strain evidence="2 3">GH-19</strain>
    </source>
</reference>
<name>A0ABR1J0V4_9AGAR</name>
<feature type="signal peptide" evidence="1">
    <location>
        <begin position="1"/>
        <end position="17"/>
    </location>
</feature>
<protein>
    <submittedName>
        <fullName evidence="2">Uncharacterized protein</fullName>
    </submittedName>
</protein>
<organism evidence="2 3">
    <name type="scientific">Marasmiellus scandens</name>
    <dbReference type="NCBI Taxonomy" id="2682957"/>
    <lineage>
        <taxon>Eukaryota</taxon>
        <taxon>Fungi</taxon>
        <taxon>Dikarya</taxon>
        <taxon>Basidiomycota</taxon>
        <taxon>Agaricomycotina</taxon>
        <taxon>Agaricomycetes</taxon>
        <taxon>Agaricomycetidae</taxon>
        <taxon>Agaricales</taxon>
        <taxon>Marasmiineae</taxon>
        <taxon>Omphalotaceae</taxon>
        <taxon>Marasmiellus</taxon>
    </lineage>
</organism>